<dbReference type="SUPFAM" id="SSF48371">
    <property type="entry name" value="ARM repeat"/>
    <property type="match status" value="1"/>
</dbReference>
<protein>
    <submittedName>
        <fullName evidence="2">Uncharacterized protein</fullName>
    </submittedName>
</protein>
<evidence type="ECO:0000256" key="1">
    <source>
        <dbReference type="ARBA" id="ARBA00034736"/>
    </source>
</evidence>
<comment type="similarity">
    <text evidence="1">Belongs to the TTI2 family.</text>
</comment>
<dbReference type="InterPro" id="IPR018870">
    <property type="entry name" value="Tti2"/>
</dbReference>
<organism evidence="2 3">
    <name type="scientific">Leucocoprinus leucothites</name>
    <dbReference type="NCBI Taxonomy" id="201217"/>
    <lineage>
        <taxon>Eukaryota</taxon>
        <taxon>Fungi</taxon>
        <taxon>Dikarya</taxon>
        <taxon>Basidiomycota</taxon>
        <taxon>Agaricomycotina</taxon>
        <taxon>Agaricomycetes</taxon>
        <taxon>Agaricomycetidae</taxon>
        <taxon>Agaricales</taxon>
        <taxon>Agaricineae</taxon>
        <taxon>Agaricaceae</taxon>
        <taxon>Leucocoprinus</taxon>
    </lineage>
</organism>
<dbReference type="Pfam" id="PF10521">
    <property type="entry name" value="Tti2"/>
    <property type="match status" value="1"/>
</dbReference>
<dbReference type="GO" id="GO:0005829">
    <property type="term" value="C:cytosol"/>
    <property type="evidence" value="ECO:0007669"/>
    <property type="project" value="TreeGrafter"/>
</dbReference>
<accession>A0A8H5GEQ6</accession>
<gene>
    <name evidence="2" type="ORF">D9756_000959</name>
</gene>
<comment type="caution">
    <text evidence="2">The sequence shown here is derived from an EMBL/GenBank/DDBJ whole genome shotgun (WGS) entry which is preliminary data.</text>
</comment>
<dbReference type="GO" id="GO:0005634">
    <property type="term" value="C:nucleus"/>
    <property type="evidence" value="ECO:0007669"/>
    <property type="project" value="TreeGrafter"/>
</dbReference>
<keyword evidence="3" id="KW-1185">Reference proteome</keyword>
<sequence>MAEWDSCFKSLKIPTEYDRFQNLYDDQEALKSLETWKNNVYSALDVLKIRVAHSRAEGEHLGNSTLANIVFYVMPYAIESDNDGLDLAPWTTPAMQHAAFDILSIPQISQPTIALLRQVLLKNLKPIFSANPHPYLNTTTGRKLTRPAGGPGATQDYYDEQTWKPYPGIWSVLAWVIKNTPPDAYEDLWPLLIPPTMTLLDDFQSRHKLEGVRVVSFMLYTIPKQMLRRTGVDELIFTSLKAGLSHLTDPETPTLLRLIISTWLNLTLKVDEPHTSEFFDHLCTLVVNGIIEGIWIYSEQNLVAMEATLDALPDVLRALGIGTVSFLKSLIPQLAHIMAMRATVPAQPENADDIIALQKSAGRVMLVIIEVGACRMEGWKFTILDCVARCWVGLFDSNSSGMDMELQNILREIMLKLTIACPDISQNAYKALLMEDHSMFAGLVGTPPASTQ</sequence>
<dbReference type="PANTHER" id="PTHR32226">
    <property type="entry name" value="TELO2-INTERACTING PROTEIN 2"/>
    <property type="match status" value="1"/>
</dbReference>
<dbReference type="GO" id="GO:0110078">
    <property type="term" value="C:TTT Hsp90 cochaperone complex"/>
    <property type="evidence" value="ECO:0007669"/>
    <property type="project" value="InterPro"/>
</dbReference>
<reference evidence="2 3" key="1">
    <citation type="journal article" date="2020" name="ISME J.">
        <title>Uncovering the hidden diversity of litter-decomposition mechanisms in mushroom-forming fungi.</title>
        <authorList>
            <person name="Floudas D."/>
            <person name="Bentzer J."/>
            <person name="Ahren D."/>
            <person name="Johansson T."/>
            <person name="Persson P."/>
            <person name="Tunlid A."/>
        </authorList>
    </citation>
    <scope>NUCLEOTIDE SEQUENCE [LARGE SCALE GENOMIC DNA]</scope>
    <source>
        <strain evidence="2 3">CBS 146.42</strain>
    </source>
</reference>
<proteinExistence type="inferred from homology"/>
<evidence type="ECO:0000313" key="3">
    <source>
        <dbReference type="Proteomes" id="UP000559027"/>
    </source>
</evidence>
<dbReference type="PANTHER" id="PTHR32226:SF2">
    <property type="entry name" value="TELO2-INTERACTING PROTEIN 2"/>
    <property type="match status" value="1"/>
</dbReference>
<dbReference type="InterPro" id="IPR016024">
    <property type="entry name" value="ARM-type_fold"/>
</dbReference>
<dbReference type="Proteomes" id="UP000559027">
    <property type="component" value="Unassembled WGS sequence"/>
</dbReference>
<evidence type="ECO:0000313" key="2">
    <source>
        <dbReference type="EMBL" id="KAF5363567.1"/>
    </source>
</evidence>
<dbReference type="OrthoDB" id="6417021at2759"/>
<dbReference type="EMBL" id="JAACJO010000001">
    <property type="protein sequence ID" value="KAF5363567.1"/>
    <property type="molecule type" value="Genomic_DNA"/>
</dbReference>
<dbReference type="AlphaFoldDB" id="A0A8H5GEQ6"/>
<name>A0A8H5GEQ6_9AGAR</name>